<sequence length="342" mass="38651">MFMMHTKKTDGKDSHVQMAQPPLSEGISLIFDQDAQSSSSSSRYASRSSHTSSQSSGSRRQVKRNNARRRRHRSSTSSSSSRSSHSSNSSPRTRPRSRSHPRCHRASSSSRCCREHRQAHGHRRHRSPSRCYRAHLRSYSPSSSPERPHRHSSRSRSASWSRVHRGFVGRYKCRFSGSPNRSHKTYTSRSTSSGRSVVSLSIEEKGELRTMKANATQALGMEQLDLPESVKPMEEQQLKTRLATPEPEERVRPEPLPQKSLSQQNSDIEPEDAPSPNMSPKKKMISFSIHNSVAKPTAIVASTTSKVAHRVENYTASRNPFGHWVPVRKTFQSSFSRTLLQH</sequence>
<evidence type="ECO:0000256" key="7">
    <source>
        <dbReference type="SAM" id="MobiDB-lite"/>
    </source>
</evidence>
<reference evidence="9" key="1">
    <citation type="submission" date="2025-08" db="UniProtKB">
        <authorList>
            <consortium name="RefSeq"/>
        </authorList>
    </citation>
    <scope>IDENTIFICATION</scope>
</reference>
<gene>
    <name evidence="9" type="primary">rsrp1</name>
</gene>
<proteinExistence type="inferred from homology"/>
<name>A0ABM3F7W2_SALSA</name>
<keyword evidence="8" id="KW-1185">Reference proteome</keyword>
<keyword evidence="5" id="KW-0539">Nucleus</keyword>
<feature type="compositionally biased region" description="Low complexity" evidence="7">
    <location>
        <begin position="37"/>
        <end position="59"/>
    </location>
</feature>
<feature type="region of interest" description="Disordered" evidence="7">
    <location>
        <begin position="1"/>
        <end position="198"/>
    </location>
</feature>
<evidence type="ECO:0000313" key="8">
    <source>
        <dbReference type="Proteomes" id="UP001652741"/>
    </source>
</evidence>
<accession>A0ABM3F7W2</accession>
<feature type="compositionally biased region" description="Basic residues" evidence="7">
    <location>
        <begin position="162"/>
        <end position="173"/>
    </location>
</feature>
<comment type="function">
    <text evidence="6">Probably acts as a spliceosomal factor that contributes to spliceosome assembly and regulates the isoform switching of proteins such as PARP6.</text>
</comment>
<feature type="compositionally biased region" description="Basic residues" evidence="7">
    <location>
        <begin position="60"/>
        <end position="74"/>
    </location>
</feature>
<dbReference type="PANTHER" id="PTHR47622:SF1">
    <property type="entry name" value="ARGININE_SERINE-RICH PROTEIN 1"/>
    <property type="match status" value="1"/>
</dbReference>
<dbReference type="PANTHER" id="PTHR47622">
    <property type="entry name" value="ARGININE/SERINE-RICH PROTEIN 1"/>
    <property type="match status" value="1"/>
</dbReference>
<dbReference type="InterPro" id="IPR029656">
    <property type="entry name" value="RSRP1"/>
</dbReference>
<protein>
    <recommendedName>
        <fullName evidence="3">Arginine/serine-rich protein 1</fullName>
    </recommendedName>
</protein>
<feature type="region of interest" description="Disordered" evidence="7">
    <location>
        <begin position="222"/>
        <end position="281"/>
    </location>
</feature>
<evidence type="ECO:0000256" key="2">
    <source>
        <dbReference type="ARBA" id="ARBA00009534"/>
    </source>
</evidence>
<keyword evidence="4" id="KW-0597">Phosphoprotein</keyword>
<dbReference type="Proteomes" id="UP001652741">
    <property type="component" value="Chromosome ssa09"/>
</dbReference>
<evidence type="ECO:0000313" key="9">
    <source>
        <dbReference type="RefSeq" id="XP_045579390.1"/>
    </source>
</evidence>
<evidence type="ECO:0000256" key="3">
    <source>
        <dbReference type="ARBA" id="ARBA00018147"/>
    </source>
</evidence>
<evidence type="ECO:0000256" key="1">
    <source>
        <dbReference type="ARBA" id="ARBA00004123"/>
    </source>
</evidence>
<comment type="subcellular location">
    <subcellularLocation>
        <location evidence="1">Nucleus</location>
    </subcellularLocation>
</comment>
<feature type="compositionally biased region" description="Basic residues" evidence="7">
    <location>
        <begin position="93"/>
        <end position="105"/>
    </location>
</feature>
<dbReference type="Pfam" id="PF17069">
    <property type="entry name" value="RSRP"/>
    <property type="match status" value="1"/>
</dbReference>
<comment type="similarity">
    <text evidence="2">Belongs to the RSRP family.</text>
</comment>
<dbReference type="RefSeq" id="XP_045579390.1">
    <property type="nucleotide sequence ID" value="XM_045723434.1"/>
</dbReference>
<evidence type="ECO:0000256" key="4">
    <source>
        <dbReference type="ARBA" id="ARBA00022553"/>
    </source>
</evidence>
<feature type="compositionally biased region" description="Low complexity" evidence="7">
    <location>
        <begin position="187"/>
        <end position="198"/>
    </location>
</feature>
<evidence type="ECO:0000256" key="5">
    <source>
        <dbReference type="ARBA" id="ARBA00023242"/>
    </source>
</evidence>
<feature type="compositionally biased region" description="Low complexity" evidence="7">
    <location>
        <begin position="75"/>
        <end position="92"/>
    </location>
</feature>
<feature type="compositionally biased region" description="Basic residues" evidence="7">
    <location>
        <begin position="119"/>
        <end position="136"/>
    </location>
</feature>
<evidence type="ECO:0000256" key="6">
    <source>
        <dbReference type="ARBA" id="ARBA00034666"/>
    </source>
</evidence>
<organism evidence="8 9">
    <name type="scientific">Salmo salar</name>
    <name type="common">Atlantic salmon</name>
    <dbReference type="NCBI Taxonomy" id="8030"/>
    <lineage>
        <taxon>Eukaryota</taxon>
        <taxon>Metazoa</taxon>
        <taxon>Chordata</taxon>
        <taxon>Craniata</taxon>
        <taxon>Vertebrata</taxon>
        <taxon>Euteleostomi</taxon>
        <taxon>Actinopterygii</taxon>
        <taxon>Neopterygii</taxon>
        <taxon>Teleostei</taxon>
        <taxon>Protacanthopterygii</taxon>
        <taxon>Salmoniformes</taxon>
        <taxon>Salmonidae</taxon>
        <taxon>Salmoninae</taxon>
        <taxon>Salmo</taxon>
    </lineage>
</organism>
<dbReference type="GeneID" id="106610894"/>